<dbReference type="Gene3D" id="1.25.40.20">
    <property type="entry name" value="Ankyrin repeat-containing domain"/>
    <property type="match status" value="3"/>
</dbReference>
<dbReference type="SUPFAM" id="SSF48403">
    <property type="entry name" value="Ankyrin repeat"/>
    <property type="match status" value="2"/>
</dbReference>
<dbReference type="EMBL" id="GFDF01007722">
    <property type="protein sequence ID" value="JAV06362.1"/>
    <property type="molecule type" value="Transcribed_RNA"/>
</dbReference>
<feature type="repeat" description="ANK" evidence="1">
    <location>
        <begin position="119"/>
        <end position="151"/>
    </location>
</feature>
<protein>
    <recommendedName>
        <fullName evidence="3">Ankyrin</fullName>
    </recommendedName>
</protein>
<organism evidence="2">
    <name type="scientific">Nyssomyia neivai</name>
    <dbReference type="NCBI Taxonomy" id="330878"/>
    <lineage>
        <taxon>Eukaryota</taxon>
        <taxon>Metazoa</taxon>
        <taxon>Ecdysozoa</taxon>
        <taxon>Arthropoda</taxon>
        <taxon>Hexapoda</taxon>
        <taxon>Insecta</taxon>
        <taxon>Pterygota</taxon>
        <taxon>Neoptera</taxon>
        <taxon>Endopterygota</taxon>
        <taxon>Diptera</taxon>
        <taxon>Nematocera</taxon>
        <taxon>Psychodoidea</taxon>
        <taxon>Psychodidae</taxon>
        <taxon>Nyssomyia</taxon>
    </lineage>
</organism>
<sequence>MPNIRICLRKGADPTKVGPNGMTAIGLAAKKGNYGILLRLLSEMDRGKQKKMDLSEYDTTPDGMEGLEWDDEIDSRYCFSPDKEWLNLYTYYARMWENFGDMLTTASKIRDDPHCLDYHHYAPIHYAARFGHMICVKLLLDFKCPVDAVTHAGKTALHIACEFQHTPVVELLIRYNANLNQKTFNSRDFPLVIAARNGNTEIISMLINAGALVDERNLQDVTPLMEAIEMKNVQAAKLLIESGANINLQDREGLSPLCLAVMSESVEIVRLLLERNCRIVLSHNLLHKSIAANNNELIKLLVEAGDNVNARDTFGLSVFEKLITFGNEEMVLFLSQYAPKSATCSSESTEVFMAINIQSKPKFQRMLNLLLHLNSDIDATLWNETPLSTTIRVKQYDYARILIREGCSVRIRQMGHAVELVRRDGTLIVLKYLVNAGLRIWDFPEVAATIKEHPQPGASAAEQYLTHVTHNPLSLQQLARIRIRDALRARRKPRDRVFKFGPPVSSIDYTASAFEACVRGLELPKTLIDYVYRFSDLE</sequence>
<dbReference type="Pfam" id="PF00023">
    <property type="entry name" value="Ank"/>
    <property type="match status" value="1"/>
</dbReference>
<feature type="repeat" description="ANK" evidence="1">
    <location>
        <begin position="252"/>
        <end position="284"/>
    </location>
</feature>
<dbReference type="InterPro" id="IPR036770">
    <property type="entry name" value="Ankyrin_rpt-contain_sf"/>
</dbReference>
<proteinExistence type="predicted"/>
<evidence type="ECO:0000256" key="1">
    <source>
        <dbReference type="PROSITE-ProRule" id="PRU00023"/>
    </source>
</evidence>
<dbReference type="InterPro" id="IPR002110">
    <property type="entry name" value="Ankyrin_rpt"/>
</dbReference>
<dbReference type="PROSITE" id="PS50088">
    <property type="entry name" value="ANK_REPEAT"/>
    <property type="match status" value="6"/>
</dbReference>
<dbReference type="PROSITE" id="PS50297">
    <property type="entry name" value="ANK_REP_REGION"/>
    <property type="match status" value="5"/>
</dbReference>
<evidence type="ECO:0008006" key="3">
    <source>
        <dbReference type="Google" id="ProtNLM"/>
    </source>
</evidence>
<feature type="repeat" description="ANK" evidence="1">
    <location>
        <begin position="186"/>
        <end position="218"/>
    </location>
</feature>
<dbReference type="PANTHER" id="PTHR24133">
    <property type="entry name" value="ANKYRIN DOMAIN-CONTAINING"/>
    <property type="match status" value="1"/>
</dbReference>
<reference evidence="2" key="1">
    <citation type="submission" date="2016-12" db="EMBL/GenBank/DDBJ databases">
        <title>An insight into the sialome and mialome of the sand fly, Nyssomyia neivai.</title>
        <authorList>
            <person name="Sebastian V."/>
            <person name="Goulart T.M."/>
            <person name="Oliveira W."/>
            <person name="Calvo E."/>
            <person name="Oliveira L.F."/>
            <person name="Pinto M.C."/>
            <person name="Rosselino A.M."/>
            <person name="Ribeiro J.M."/>
        </authorList>
    </citation>
    <scope>NUCLEOTIDE SEQUENCE</scope>
</reference>
<feature type="repeat" description="ANK" evidence="1">
    <location>
        <begin position="152"/>
        <end position="184"/>
    </location>
</feature>
<dbReference type="AlphaFoldDB" id="A0A1L8DIU6"/>
<feature type="repeat" description="ANK" evidence="1">
    <location>
        <begin position="219"/>
        <end position="251"/>
    </location>
</feature>
<dbReference type="PANTHER" id="PTHR24133:SF40">
    <property type="entry name" value="ANKYRIN REPEAT DOMAIN 44"/>
    <property type="match status" value="1"/>
</dbReference>
<dbReference type="InterPro" id="IPR052391">
    <property type="entry name" value="E3_Ligase-Neurotoxin"/>
</dbReference>
<keyword evidence="1" id="KW-0040">ANK repeat</keyword>
<dbReference type="Pfam" id="PF12796">
    <property type="entry name" value="Ank_2"/>
    <property type="match status" value="2"/>
</dbReference>
<dbReference type="SMART" id="SM00248">
    <property type="entry name" value="ANK"/>
    <property type="match status" value="9"/>
</dbReference>
<evidence type="ECO:0000313" key="2">
    <source>
        <dbReference type="EMBL" id="JAV06362.1"/>
    </source>
</evidence>
<feature type="repeat" description="ANK" evidence="1">
    <location>
        <begin position="281"/>
        <end position="313"/>
    </location>
</feature>
<name>A0A1L8DIU6_9DIPT</name>
<dbReference type="PRINTS" id="PR01415">
    <property type="entry name" value="ANKYRIN"/>
</dbReference>
<accession>A0A1L8DIU6</accession>